<feature type="chain" id="PRO_5011744268" description="histidine kinase" evidence="17">
    <location>
        <begin position="25"/>
        <end position="1157"/>
    </location>
</feature>
<dbReference type="InterPro" id="IPR011006">
    <property type="entry name" value="CheY-like_superfamily"/>
</dbReference>
<evidence type="ECO:0000256" key="6">
    <source>
        <dbReference type="ARBA" id="ARBA00022679"/>
    </source>
</evidence>
<dbReference type="InterPro" id="IPR036890">
    <property type="entry name" value="HATPase_C_sf"/>
</dbReference>
<dbReference type="Pfam" id="PF07695">
    <property type="entry name" value="7TMR-DISM_7TM"/>
    <property type="match status" value="1"/>
</dbReference>
<dbReference type="SUPFAM" id="SSF52172">
    <property type="entry name" value="CheY-like"/>
    <property type="match status" value="2"/>
</dbReference>
<keyword evidence="6" id="KW-0808">Transferase</keyword>
<dbReference type="InterPro" id="IPR011623">
    <property type="entry name" value="7TMR_DISM_rcpt_extracell_dom1"/>
</dbReference>
<evidence type="ECO:0000256" key="12">
    <source>
        <dbReference type="ARBA" id="ARBA00023012"/>
    </source>
</evidence>
<dbReference type="SUPFAM" id="SSF47226">
    <property type="entry name" value="Histidine-containing phosphotransfer domain, HPT domain"/>
    <property type="match status" value="1"/>
</dbReference>
<dbReference type="Pfam" id="PF02518">
    <property type="entry name" value="HATPase_c"/>
    <property type="match status" value="1"/>
</dbReference>
<evidence type="ECO:0000256" key="17">
    <source>
        <dbReference type="SAM" id="SignalP"/>
    </source>
</evidence>
<evidence type="ECO:0000256" key="7">
    <source>
        <dbReference type="ARBA" id="ARBA00022692"/>
    </source>
</evidence>
<dbReference type="InterPro" id="IPR003594">
    <property type="entry name" value="HATPase_dom"/>
</dbReference>
<dbReference type="SMART" id="SM00448">
    <property type="entry name" value="REC"/>
    <property type="match status" value="2"/>
</dbReference>
<evidence type="ECO:0000256" key="16">
    <source>
        <dbReference type="SAM" id="Phobius"/>
    </source>
</evidence>
<evidence type="ECO:0000256" key="13">
    <source>
        <dbReference type="ARBA" id="ARBA00023136"/>
    </source>
</evidence>
<feature type="transmembrane region" description="Helical" evidence="16">
    <location>
        <begin position="360"/>
        <end position="380"/>
    </location>
</feature>
<feature type="domain" description="HPt" evidence="20">
    <location>
        <begin position="978"/>
        <end position="1077"/>
    </location>
</feature>
<feature type="transmembrane region" description="Helical" evidence="16">
    <location>
        <begin position="184"/>
        <end position="205"/>
    </location>
</feature>
<protein>
    <recommendedName>
        <fullName evidence="3">histidine kinase</fullName>
        <ecNumber evidence="3">2.7.13.3</ecNumber>
    </recommendedName>
</protein>
<dbReference type="InterPro" id="IPR008207">
    <property type="entry name" value="Sig_transdc_His_kin_Hpt_dom"/>
</dbReference>
<evidence type="ECO:0000256" key="9">
    <source>
        <dbReference type="ARBA" id="ARBA00022777"/>
    </source>
</evidence>
<gene>
    <name evidence="21" type="ORF">SAMN02745724_04334</name>
</gene>
<dbReference type="SMART" id="SM00073">
    <property type="entry name" value="HPT"/>
    <property type="match status" value="1"/>
</dbReference>
<dbReference type="Gene3D" id="1.10.287.130">
    <property type="match status" value="1"/>
</dbReference>
<evidence type="ECO:0000259" key="20">
    <source>
        <dbReference type="PROSITE" id="PS50894"/>
    </source>
</evidence>
<dbReference type="InterPro" id="IPR036641">
    <property type="entry name" value="HPT_dom_sf"/>
</dbReference>
<dbReference type="FunFam" id="1.10.287.130:FF:000004">
    <property type="entry name" value="Ethylene receptor 1"/>
    <property type="match status" value="1"/>
</dbReference>
<evidence type="ECO:0000256" key="5">
    <source>
        <dbReference type="ARBA" id="ARBA00022553"/>
    </source>
</evidence>
<dbReference type="GO" id="GO:0005886">
    <property type="term" value="C:plasma membrane"/>
    <property type="evidence" value="ECO:0007669"/>
    <property type="project" value="UniProtKB-SubCell"/>
</dbReference>
<dbReference type="PRINTS" id="PR00344">
    <property type="entry name" value="BCTRLSENSOR"/>
</dbReference>
<feature type="signal peptide" evidence="17">
    <location>
        <begin position="1"/>
        <end position="24"/>
    </location>
</feature>
<evidence type="ECO:0000256" key="4">
    <source>
        <dbReference type="ARBA" id="ARBA00022475"/>
    </source>
</evidence>
<feature type="transmembrane region" description="Helical" evidence="16">
    <location>
        <begin position="299"/>
        <end position="318"/>
    </location>
</feature>
<dbReference type="Gene3D" id="1.20.120.160">
    <property type="entry name" value="HPT domain"/>
    <property type="match status" value="1"/>
</dbReference>
<keyword evidence="11 16" id="KW-1133">Transmembrane helix</keyword>
<dbReference type="GO" id="GO:0000155">
    <property type="term" value="F:phosphorelay sensor kinase activity"/>
    <property type="evidence" value="ECO:0007669"/>
    <property type="project" value="InterPro"/>
</dbReference>
<dbReference type="InterPro" id="IPR004358">
    <property type="entry name" value="Sig_transdc_His_kin-like_C"/>
</dbReference>
<evidence type="ECO:0000256" key="3">
    <source>
        <dbReference type="ARBA" id="ARBA00012438"/>
    </source>
</evidence>
<feature type="domain" description="Response regulatory" evidence="19">
    <location>
        <begin position="668"/>
        <end position="789"/>
    </location>
</feature>
<sequence>MLKKLSNLKVVIFCLINIFNSFYAASEDHLPLFYMSDISNLNISEKIAYYQLDNESLPINKSHISPWLKTLNKHGTTNVFGDKYIAVFSVHNNTKENNWFIYPYGSVVENIEIHSYQGDMHHKETTGYNHNDNLNFHYGNSVVLEPNTTSTIIVLFESQFFFAPIKLILSPEQQAKSDKELENVILLLCLGVALALSIYNLFIFIGSGERMYLFYALATFCYMWGWMHVFGVLELISGKLYPYWLMPPFLLGAMFTAYFAIDFLNLKNHYPKLNKTLHGIAIFSLISVPFAFYSPAIGLILASIGTGLILTMGLIAGIISWKNGYVPAKYFALAFLTLVLPNMVGNLINLGLLPGINVNIYLLGLLGNTIDSLLLAFALAEKVRVTNAENLDLTQNLEKKVSLRTNELKKATLKAEKATNAKSDFLAKMSHEIRTPMNAVIGLSRLALKTPLTIQQKDYVEKILDSGESLLGLINDILDFSKIEAGKLAIENRPFELHKLLRRAVNLSAISAHGKGLELITDIAPNIPPVLIGDPLRLQQIIVNLVNNAVKFTEKGSICIKIELKAFLDSKITLFCSVIDTGIGMDETQQNRMFQTFSQADESVTRKYGGTGLGLSICKQLCELMGGDIGVQSELKKGSTFYFTVEVQKSEQKAAILSIDRDKIAKLKVLVVDDMGLARSVIVELLAELGIRADQVDNGLDSIEMVKQKVNENNPYDLVFMDWRMPGMDGIEASRHIHNNCQAQLPHILMVSAYDREEISAEFDVDIIKEFIEKPINQSSLVDAITNVLVDEIDSLNEIDNELENIPDFSSSHILLVEDNAINRQVAMGFLQDTNVKIDIAENGKIALEKLQLCEYDLVLMDIQMPVMDGLTAMKEINNSLKLNKPPVIAMTAHAMPADIVRSKKAGMLDHISKPIDPDLLFNTLAKYLEIVTTIPFPTFVQEIKLNTASSNNTLVMQKLDKIKSIDAYHALGNMNGRTELYFSLIKDFIKQQQECITQLEPLFLGKKSNEIYLVIHSLKSNSAYLGAYELSQLCEKFESSLGRGLWEHGELKSVEEQLKQLLLDLSDIFTQETTSETNAIFSEAKLKQDLEQIMLLLQASDFSVEEQLSLLKDMCANTEYFKVIEYIIQCVDDIEFENAAKATTELLNDLDVVQYE</sequence>
<dbReference type="InterPro" id="IPR036097">
    <property type="entry name" value="HisK_dim/P_sf"/>
</dbReference>
<dbReference type="GO" id="GO:0005524">
    <property type="term" value="F:ATP binding"/>
    <property type="evidence" value="ECO:0007669"/>
    <property type="project" value="UniProtKB-KW"/>
</dbReference>
<evidence type="ECO:0000256" key="2">
    <source>
        <dbReference type="ARBA" id="ARBA00004651"/>
    </source>
</evidence>
<keyword evidence="22" id="KW-1185">Reference proteome</keyword>
<dbReference type="InterPro" id="IPR001789">
    <property type="entry name" value="Sig_transdc_resp-reg_receiver"/>
</dbReference>
<keyword evidence="13 16" id="KW-0472">Membrane</keyword>
<feature type="modified residue" description="Phosphohistidine" evidence="14">
    <location>
        <position position="1017"/>
    </location>
</feature>
<dbReference type="CDD" id="cd16922">
    <property type="entry name" value="HATPase_EvgS-ArcB-TorS-like"/>
    <property type="match status" value="1"/>
</dbReference>
<feature type="transmembrane region" description="Helical" evidence="16">
    <location>
        <begin position="245"/>
        <end position="264"/>
    </location>
</feature>
<dbReference type="Pfam" id="PF00512">
    <property type="entry name" value="HisKA"/>
    <property type="match status" value="1"/>
</dbReference>
<keyword evidence="5 15" id="KW-0597">Phosphoprotein</keyword>
<name>A0A1I1RSP5_9GAMM</name>
<dbReference type="SMART" id="SM00387">
    <property type="entry name" value="HATPase_c"/>
    <property type="match status" value="1"/>
</dbReference>
<evidence type="ECO:0000256" key="10">
    <source>
        <dbReference type="ARBA" id="ARBA00022840"/>
    </source>
</evidence>
<dbReference type="PROSITE" id="PS50894">
    <property type="entry name" value="HPT"/>
    <property type="match status" value="1"/>
</dbReference>
<dbReference type="STRING" id="1123010.SAMN02745724_04334"/>
<dbReference type="PROSITE" id="PS50109">
    <property type="entry name" value="HIS_KIN"/>
    <property type="match status" value="1"/>
</dbReference>
<feature type="transmembrane region" description="Helical" evidence="16">
    <location>
        <begin position="212"/>
        <end position="233"/>
    </location>
</feature>
<dbReference type="CDD" id="cd17546">
    <property type="entry name" value="REC_hyHK_CKI1_RcsC-like"/>
    <property type="match status" value="2"/>
</dbReference>
<dbReference type="InterPro" id="IPR005467">
    <property type="entry name" value="His_kinase_dom"/>
</dbReference>
<dbReference type="CDD" id="cd00088">
    <property type="entry name" value="HPT"/>
    <property type="match status" value="1"/>
</dbReference>
<keyword evidence="12" id="KW-0902">Two-component regulatory system</keyword>
<keyword evidence="17" id="KW-0732">Signal</keyword>
<dbReference type="AlphaFoldDB" id="A0A1I1RSP5"/>
<feature type="domain" description="Histidine kinase" evidence="18">
    <location>
        <begin position="428"/>
        <end position="649"/>
    </location>
</feature>
<dbReference type="RefSeq" id="WP_091989664.1">
    <property type="nucleotide sequence ID" value="NZ_FOLO01000052.1"/>
</dbReference>
<keyword evidence="7 16" id="KW-0812">Transmembrane</keyword>
<accession>A0A1I1RSP5</accession>
<dbReference type="PANTHER" id="PTHR45339:SF1">
    <property type="entry name" value="HYBRID SIGNAL TRANSDUCTION HISTIDINE KINASE J"/>
    <property type="match status" value="1"/>
</dbReference>
<dbReference type="Pfam" id="PF00072">
    <property type="entry name" value="Response_reg"/>
    <property type="match status" value="2"/>
</dbReference>
<evidence type="ECO:0000256" key="15">
    <source>
        <dbReference type="PROSITE-ProRule" id="PRU00169"/>
    </source>
</evidence>
<dbReference type="SUPFAM" id="SSF47384">
    <property type="entry name" value="Homodimeric domain of signal transducing histidine kinase"/>
    <property type="match status" value="1"/>
</dbReference>
<dbReference type="SUPFAM" id="SSF55874">
    <property type="entry name" value="ATPase domain of HSP90 chaperone/DNA topoisomerase II/histidine kinase"/>
    <property type="match status" value="1"/>
</dbReference>
<dbReference type="PROSITE" id="PS50110">
    <property type="entry name" value="RESPONSE_REGULATORY"/>
    <property type="match status" value="2"/>
</dbReference>
<keyword evidence="10" id="KW-0067">ATP-binding</keyword>
<keyword evidence="4" id="KW-1003">Cell membrane</keyword>
<evidence type="ECO:0000259" key="18">
    <source>
        <dbReference type="PROSITE" id="PS50109"/>
    </source>
</evidence>
<dbReference type="EC" id="2.7.13.3" evidence="3"/>
<dbReference type="Proteomes" id="UP000198862">
    <property type="component" value="Unassembled WGS sequence"/>
</dbReference>
<dbReference type="EMBL" id="FOLO01000052">
    <property type="protein sequence ID" value="SFD37396.1"/>
    <property type="molecule type" value="Genomic_DNA"/>
</dbReference>
<dbReference type="Pfam" id="PF01627">
    <property type="entry name" value="Hpt"/>
    <property type="match status" value="1"/>
</dbReference>
<feature type="modified residue" description="4-aspartylphosphate" evidence="15">
    <location>
        <position position="862"/>
    </location>
</feature>
<evidence type="ECO:0000313" key="21">
    <source>
        <dbReference type="EMBL" id="SFD37396.1"/>
    </source>
</evidence>
<keyword evidence="9 21" id="KW-0418">Kinase</keyword>
<feature type="modified residue" description="4-aspartylphosphate" evidence="15">
    <location>
        <position position="722"/>
    </location>
</feature>
<comment type="catalytic activity">
    <reaction evidence="1">
        <text>ATP + protein L-histidine = ADP + protein N-phospho-L-histidine.</text>
        <dbReference type="EC" id="2.7.13.3"/>
    </reaction>
</comment>
<feature type="transmembrane region" description="Helical" evidence="16">
    <location>
        <begin position="276"/>
        <end position="293"/>
    </location>
</feature>
<comment type="subcellular location">
    <subcellularLocation>
        <location evidence="2">Cell membrane</location>
        <topology evidence="2">Multi-pass membrane protein</topology>
    </subcellularLocation>
</comment>
<dbReference type="SMART" id="SM00388">
    <property type="entry name" value="HisKA"/>
    <property type="match status" value="1"/>
</dbReference>
<dbReference type="FunFam" id="3.30.565.10:FF:000010">
    <property type="entry name" value="Sensor histidine kinase RcsC"/>
    <property type="match status" value="1"/>
</dbReference>
<dbReference type="Gene3D" id="3.40.50.2300">
    <property type="match status" value="2"/>
</dbReference>
<dbReference type="OrthoDB" id="9810730at2"/>
<evidence type="ECO:0000256" key="11">
    <source>
        <dbReference type="ARBA" id="ARBA00022989"/>
    </source>
</evidence>
<reference evidence="21 22" key="1">
    <citation type="submission" date="2016-10" db="EMBL/GenBank/DDBJ databases">
        <authorList>
            <person name="de Groot N.N."/>
        </authorList>
    </citation>
    <scope>NUCLEOTIDE SEQUENCE [LARGE SCALE GENOMIC DNA]</scope>
    <source>
        <strain evidence="21 22">DSM 6059</strain>
    </source>
</reference>
<evidence type="ECO:0000256" key="8">
    <source>
        <dbReference type="ARBA" id="ARBA00022741"/>
    </source>
</evidence>
<evidence type="ECO:0000313" key="22">
    <source>
        <dbReference type="Proteomes" id="UP000198862"/>
    </source>
</evidence>
<feature type="domain" description="Response regulatory" evidence="19">
    <location>
        <begin position="813"/>
        <end position="929"/>
    </location>
</feature>
<dbReference type="Gene3D" id="3.30.565.10">
    <property type="entry name" value="Histidine kinase-like ATPase, C-terminal domain"/>
    <property type="match status" value="1"/>
</dbReference>
<evidence type="ECO:0000259" key="19">
    <source>
        <dbReference type="PROSITE" id="PS50110"/>
    </source>
</evidence>
<organism evidence="21 22">
    <name type="scientific">Pseudoalteromonas denitrificans DSM 6059</name>
    <dbReference type="NCBI Taxonomy" id="1123010"/>
    <lineage>
        <taxon>Bacteria</taxon>
        <taxon>Pseudomonadati</taxon>
        <taxon>Pseudomonadota</taxon>
        <taxon>Gammaproteobacteria</taxon>
        <taxon>Alteromonadales</taxon>
        <taxon>Pseudoalteromonadaceae</taxon>
        <taxon>Pseudoalteromonas</taxon>
    </lineage>
</organism>
<evidence type="ECO:0000256" key="1">
    <source>
        <dbReference type="ARBA" id="ARBA00000085"/>
    </source>
</evidence>
<evidence type="ECO:0000256" key="14">
    <source>
        <dbReference type="PROSITE-ProRule" id="PRU00110"/>
    </source>
</evidence>
<dbReference type="InterPro" id="IPR003661">
    <property type="entry name" value="HisK_dim/P_dom"/>
</dbReference>
<feature type="transmembrane region" description="Helical" evidence="16">
    <location>
        <begin position="330"/>
        <end position="348"/>
    </location>
</feature>
<dbReference type="CDD" id="cd00082">
    <property type="entry name" value="HisKA"/>
    <property type="match status" value="1"/>
</dbReference>
<dbReference type="PANTHER" id="PTHR45339">
    <property type="entry name" value="HYBRID SIGNAL TRANSDUCTION HISTIDINE KINASE J"/>
    <property type="match status" value="1"/>
</dbReference>
<keyword evidence="8" id="KW-0547">Nucleotide-binding</keyword>
<proteinExistence type="predicted"/>